<dbReference type="RefSeq" id="WP_306997823.1">
    <property type="nucleotide sequence ID" value="NZ_JAUSUT010000001.1"/>
</dbReference>
<keyword evidence="4" id="KW-1185">Reference proteome</keyword>
<organism evidence="3 4">
    <name type="scientific">Amycolatopsis thermophila</name>
    <dbReference type="NCBI Taxonomy" id="206084"/>
    <lineage>
        <taxon>Bacteria</taxon>
        <taxon>Bacillati</taxon>
        <taxon>Actinomycetota</taxon>
        <taxon>Actinomycetes</taxon>
        <taxon>Pseudonocardiales</taxon>
        <taxon>Pseudonocardiaceae</taxon>
        <taxon>Amycolatopsis</taxon>
    </lineage>
</organism>
<sequence length="150" mass="15965">MTRAFAGIDEVKAALGEELGPSEPLEIGQDRIGAFADATGDHQWIHVDPERAANGPFGTTIAHGFLTLSLLPWFGQRLFRLDFGTTRINYGLKKVRFPAPVPVGSRLTATATFTDVREGPAGATLTVRYAVTAEGAAKPACVAEMLLLVA</sequence>
<evidence type="ECO:0000256" key="1">
    <source>
        <dbReference type="ARBA" id="ARBA00005254"/>
    </source>
</evidence>
<dbReference type="Pfam" id="PF01575">
    <property type="entry name" value="MaoC_dehydratas"/>
    <property type="match status" value="1"/>
</dbReference>
<reference evidence="3 4" key="1">
    <citation type="submission" date="2023-07" db="EMBL/GenBank/DDBJ databases">
        <title>Sequencing the genomes of 1000 actinobacteria strains.</title>
        <authorList>
            <person name="Klenk H.-P."/>
        </authorList>
    </citation>
    <scope>NUCLEOTIDE SEQUENCE [LARGE SCALE GENOMIC DNA]</scope>
    <source>
        <strain evidence="3 4">DSM 45805</strain>
    </source>
</reference>
<evidence type="ECO:0000259" key="2">
    <source>
        <dbReference type="Pfam" id="PF01575"/>
    </source>
</evidence>
<gene>
    <name evidence="3" type="ORF">FB470_006540</name>
</gene>
<feature type="domain" description="MaoC-like" evidence="2">
    <location>
        <begin position="13"/>
        <end position="133"/>
    </location>
</feature>
<dbReference type="Proteomes" id="UP001229651">
    <property type="component" value="Unassembled WGS sequence"/>
</dbReference>
<dbReference type="InterPro" id="IPR039375">
    <property type="entry name" value="NodN-like"/>
</dbReference>
<dbReference type="InterPro" id="IPR002539">
    <property type="entry name" value="MaoC-like_dom"/>
</dbReference>
<protein>
    <submittedName>
        <fullName evidence="3">Acyl dehydratase</fullName>
    </submittedName>
</protein>
<accession>A0ABU0F4N8</accession>
<evidence type="ECO:0000313" key="3">
    <source>
        <dbReference type="EMBL" id="MDQ0382546.1"/>
    </source>
</evidence>
<name>A0ABU0F4N8_9PSEU</name>
<dbReference type="Gene3D" id="3.10.129.10">
    <property type="entry name" value="Hotdog Thioesterase"/>
    <property type="match status" value="1"/>
</dbReference>
<dbReference type="InterPro" id="IPR029069">
    <property type="entry name" value="HotDog_dom_sf"/>
</dbReference>
<comment type="similarity">
    <text evidence="1">Belongs to the enoyl-CoA hydratase/isomerase family.</text>
</comment>
<dbReference type="CDD" id="cd03450">
    <property type="entry name" value="NodN"/>
    <property type="match status" value="1"/>
</dbReference>
<dbReference type="EMBL" id="JAUSUT010000001">
    <property type="protein sequence ID" value="MDQ0382546.1"/>
    <property type="molecule type" value="Genomic_DNA"/>
</dbReference>
<dbReference type="PANTHER" id="PTHR42993:SF1">
    <property type="entry name" value="MAOC-LIKE DEHYDRATASE DOMAIN-CONTAINING PROTEIN"/>
    <property type="match status" value="1"/>
</dbReference>
<comment type="caution">
    <text evidence="3">The sequence shown here is derived from an EMBL/GenBank/DDBJ whole genome shotgun (WGS) entry which is preliminary data.</text>
</comment>
<evidence type="ECO:0000313" key="4">
    <source>
        <dbReference type="Proteomes" id="UP001229651"/>
    </source>
</evidence>
<dbReference type="SUPFAM" id="SSF54637">
    <property type="entry name" value="Thioesterase/thiol ester dehydrase-isomerase"/>
    <property type="match status" value="1"/>
</dbReference>
<dbReference type="PANTHER" id="PTHR42993">
    <property type="entry name" value="MAOC-LIKE DEHYDRATASE DOMAIN-CONTAINING PROTEIN"/>
    <property type="match status" value="1"/>
</dbReference>
<proteinExistence type="inferred from homology"/>